<organism evidence="2 3">
    <name type="scientific">Holothuria leucospilota</name>
    <name type="common">Black long sea cucumber</name>
    <name type="synonym">Mertensiothuria leucospilota</name>
    <dbReference type="NCBI Taxonomy" id="206669"/>
    <lineage>
        <taxon>Eukaryota</taxon>
        <taxon>Metazoa</taxon>
        <taxon>Echinodermata</taxon>
        <taxon>Eleutherozoa</taxon>
        <taxon>Echinozoa</taxon>
        <taxon>Holothuroidea</taxon>
        <taxon>Aspidochirotacea</taxon>
        <taxon>Aspidochirotida</taxon>
        <taxon>Holothuriidae</taxon>
        <taxon>Holothuria</taxon>
    </lineage>
</organism>
<feature type="region of interest" description="Disordered" evidence="1">
    <location>
        <begin position="164"/>
        <end position="193"/>
    </location>
</feature>
<evidence type="ECO:0000256" key="1">
    <source>
        <dbReference type="SAM" id="MobiDB-lite"/>
    </source>
</evidence>
<sequence>MKQSIQAILKHKSSTDDQHDHSLCPPGEDSWCGWQRDQASGSTDYKHAHGLPAAIIEAIRPTFEQLSKDDLLKKCLDGYTQNACESFNALIWKRCPKEVYCGKQTLMTAVAMAVSHFNDGAGSTEKILGILGVKNGTHTHRWSQNEDTQRLQASEKRIQLTEKKIRQSLRQKRKGEEEGHINKEGVTYEAGGF</sequence>
<keyword evidence="3" id="KW-1185">Reference proteome</keyword>
<dbReference type="EMBL" id="JAIZAY010000001">
    <property type="protein sequence ID" value="KAJ8049991.1"/>
    <property type="molecule type" value="Genomic_DNA"/>
</dbReference>
<evidence type="ECO:0000313" key="3">
    <source>
        <dbReference type="Proteomes" id="UP001152320"/>
    </source>
</evidence>
<accession>A0A9Q1CRF1</accession>
<feature type="compositionally biased region" description="Basic and acidic residues" evidence="1">
    <location>
        <begin position="174"/>
        <end position="183"/>
    </location>
</feature>
<proteinExistence type="predicted"/>
<protein>
    <submittedName>
        <fullName evidence="2">Uncharacterized protein</fullName>
    </submittedName>
</protein>
<gene>
    <name evidence="2" type="ORF">HOLleu_02989</name>
</gene>
<reference evidence="2" key="1">
    <citation type="submission" date="2021-10" db="EMBL/GenBank/DDBJ databases">
        <title>Tropical sea cucumber genome reveals ecological adaptation and Cuvierian tubules defense mechanism.</title>
        <authorList>
            <person name="Chen T."/>
        </authorList>
    </citation>
    <scope>NUCLEOTIDE SEQUENCE</scope>
    <source>
        <strain evidence="2">Nanhai2018</strain>
        <tissue evidence="2">Muscle</tissue>
    </source>
</reference>
<dbReference type="Proteomes" id="UP001152320">
    <property type="component" value="Chromosome 1"/>
</dbReference>
<dbReference type="OrthoDB" id="10060618at2759"/>
<comment type="caution">
    <text evidence="2">The sequence shown here is derived from an EMBL/GenBank/DDBJ whole genome shotgun (WGS) entry which is preliminary data.</text>
</comment>
<evidence type="ECO:0000313" key="2">
    <source>
        <dbReference type="EMBL" id="KAJ8049991.1"/>
    </source>
</evidence>
<dbReference type="AlphaFoldDB" id="A0A9Q1CRF1"/>
<name>A0A9Q1CRF1_HOLLE</name>